<evidence type="ECO:0000256" key="1">
    <source>
        <dbReference type="ARBA" id="ARBA00022603"/>
    </source>
</evidence>
<dbReference type="InterPro" id="IPR002935">
    <property type="entry name" value="SAM_O-MeTrfase"/>
</dbReference>
<sequence length="222" mass="24590">MTVPVIWNNVDLYFQNNLQQEDPVMKSVLKANEEAGLPAIDVSPNQGKMLYLLAKLKKANNILEIGTLGGYSSIWLARALPNDGQIMSLEYSEKHASVARQNIRNAGLKDKVTILVGPALETLPTIEEKGYHHFDFIFIDADKQNNANYVQWGLKLCKPGAVIIVDNVVRNGQVLKEDEHDPNIQGVRDCIELFSSEPRIDATAIQTVGSKGYDGFLLGIVE</sequence>
<dbReference type="EC" id="2.1.1.-" evidence="4"/>
<gene>
    <name evidence="4" type="ORF">WAK64_00505</name>
</gene>
<dbReference type="CDD" id="cd02440">
    <property type="entry name" value="AdoMet_MTases"/>
    <property type="match status" value="1"/>
</dbReference>
<evidence type="ECO:0000256" key="2">
    <source>
        <dbReference type="ARBA" id="ARBA00022679"/>
    </source>
</evidence>
<dbReference type="PANTHER" id="PTHR10509">
    <property type="entry name" value="O-METHYLTRANSFERASE-RELATED"/>
    <property type="match status" value="1"/>
</dbReference>
<keyword evidence="2 4" id="KW-0808">Transferase</keyword>
<dbReference type="Gene3D" id="3.40.50.150">
    <property type="entry name" value="Vaccinia Virus protein VP39"/>
    <property type="match status" value="1"/>
</dbReference>
<evidence type="ECO:0000256" key="3">
    <source>
        <dbReference type="ARBA" id="ARBA00022691"/>
    </source>
</evidence>
<dbReference type="EMBL" id="JBBAXC010000001">
    <property type="protein sequence ID" value="MEI5905544.1"/>
    <property type="molecule type" value="Genomic_DNA"/>
</dbReference>
<dbReference type="GO" id="GO:0008168">
    <property type="term" value="F:methyltransferase activity"/>
    <property type="evidence" value="ECO:0007669"/>
    <property type="project" value="UniProtKB-KW"/>
</dbReference>
<protein>
    <submittedName>
        <fullName evidence="4">O-methyltransferase</fullName>
        <ecNumber evidence="4">2.1.1.-</ecNumber>
    </submittedName>
</protein>
<dbReference type="SUPFAM" id="SSF53335">
    <property type="entry name" value="S-adenosyl-L-methionine-dependent methyltransferases"/>
    <property type="match status" value="1"/>
</dbReference>
<dbReference type="PROSITE" id="PS51682">
    <property type="entry name" value="SAM_OMT_I"/>
    <property type="match status" value="1"/>
</dbReference>
<name>A0ABU8H8D3_9BACI</name>
<dbReference type="InterPro" id="IPR029063">
    <property type="entry name" value="SAM-dependent_MTases_sf"/>
</dbReference>
<dbReference type="GO" id="GO:0032259">
    <property type="term" value="P:methylation"/>
    <property type="evidence" value="ECO:0007669"/>
    <property type="project" value="UniProtKB-KW"/>
</dbReference>
<keyword evidence="1 4" id="KW-0489">Methyltransferase</keyword>
<dbReference type="InterPro" id="IPR050362">
    <property type="entry name" value="Cation-dep_OMT"/>
</dbReference>
<keyword evidence="3" id="KW-0949">S-adenosyl-L-methionine</keyword>
<evidence type="ECO:0000313" key="4">
    <source>
        <dbReference type="EMBL" id="MEI5905544.1"/>
    </source>
</evidence>
<dbReference type="PANTHER" id="PTHR10509:SF14">
    <property type="entry name" value="CAFFEOYL-COA O-METHYLTRANSFERASE 3-RELATED"/>
    <property type="match status" value="1"/>
</dbReference>
<evidence type="ECO:0000313" key="5">
    <source>
        <dbReference type="Proteomes" id="UP001312865"/>
    </source>
</evidence>
<dbReference type="RefSeq" id="WP_336584962.1">
    <property type="nucleotide sequence ID" value="NZ_JBBAXC010000001.1"/>
</dbReference>
<dbReference type="Pfam" id="PF01596">
    <property type="entry name" value="Methyltransf_3"/>
    <property type="match status" value="1"/>
</dbReference>
<keyword evidence="5" id="KW-1185">Reference proteome</keyword>
<proteinExistence type="predicted"/>
<dbReference type="Proteomes" id="UP001312865">
    <property type="component" value="Unassembled WGS sequence"/>
</dbReference>
<organism evidence="4 5">
    <name type="scientific">Bacillus spongiae</name>
    <dbReference type="NCBI Taxonomy" id="2683610"/>
    <lineage>
        <taxon>Bacteria</taxon>
        <taxon>Bacillati</taxon>
        <taxon>Bacillota</taxon>
        <taxon>Bacilli</taxon>
        <taxon>Bacillales</taxon>
        <taxon>Bacillaceae</taxon>
        <taxon>Bacillus</taxon>
    </lineage>
</organism>
<reference evidence="4 5" key="1">
    <citation type="journal article" date="2018" name="J. Microbiol.">
        <title>Bacillus spongiae sp. nov., isolated from sponge of Jeju Island.</title>
        <authorList>
            <person name="Lee G.E."/>
            <person name="Im W.T."/>
            <person name="Park J.S."/>
        </authorList>
    </citation>
    <scope>NUCLEOTIDE SEQUENCE [LARGE SCALE GENOMIC DNA]</scope>
    <source>
        <strain evidence="4 5">135PIL107-10</strain>
    </source>
</reference>
<comment type="caution">
    <text evidence="4">The sequence shown here is derived from an EMBL/GenBank/DDBJ whole genome shotgun (WGS) entry which is preliminary data.</text>
</comment>
<accession>A0ABU8H8D3</accession>